<feature type="compositionally biased region" description="Polar residues" evidence="1">
    <location>
        <begin position="43"/>
        <end position="52"/>
    </location>
</feature>
<dbReference type="EMBL" id="MN740016">
    <property type="protein sequence ID" value="QHT84185.1"/>
    <property type="molecule type" value="Genomic_DNA"/>
</dbReference>
<feature type="region of interest" description="Disordered" evidence="1">
    <location>
        <begin position="36"/>
        <end position="59"/>
    </location>
</feature>
<name>A0A6C0HVJ6_9ZZZZ</name>
<protein>
    <submittedName>
        <fullName evidence="2">Uncharacterized protein</fullName>
    </submittedName>
</protein>
<reference evidence="2" key="1">
    <citation type="journal article" date="2020" name="Nature">
        <title>Giant virus diversity and host interactions through global metagenomics.</title>
        <authorList>
            <person name="Schulz F."/>
            <person name="Roux S."/>
            <person name="Paez-Espino D."/>
            <person name="Jungbluth S."/>
            <person name="Walsh D.A."/>
            <person name="Denef V.J."/>
            <person name="McMahon K.D."/>
            <person name="Konstantinidis K.T."/>
            <person name="Eloe-Fadrosh E.A."/>
            <person name="Kyrpides N.C."/>
            <person name="Woyke T."/>
        </authorList>
    </citation>
    <scope>NUCLEOTIDE SEQUENCE</scope>
    <source>
        <strain evidence="2">GVMAG-M-3300023184-16</strain>
    </source>
</reference>
<proteinExistence type="predicted"/>
<sequence>MADFLGKLSLFNNSTRITPNGSPKQEKKGVFIESLPDNHVSRSKSNSFSGNRVSPAPLQKEDIEHHIETLPGTPMSGHESGMNTPQLVALPDELAYDTHEWLEIDRPAEHNYVEHVRTIYRHVLDDLYRRFVPPTDIHEKYLEEIRSPSWETFEKKHNK</sequence>
<organism evidence="2">
    <name type="scientific">viral metagenome</name>
    <dbReference type="NCBI Taxonomy" id="1070528"/>
    <lineage>
        <taxon>unclassified sequences</taxon>
        <taxon>metagenomes</taxon>
        <taxon>organismal metagenomes</taxon>
    </lineage>
</organism>
<accession>A0A6C0HVJ6</accession>
<evidence type="ECO:0000256" key="1">
    <source>
        <dbReference type="SAM" id="MobiDB-lite"/>
    </source>
</evidence>
<dbReference type="AlphaFoldDB" id="A0A6C0HVJ6"/>
<evidence type="ECO:0000313" key="2">
    <source>
        <dbReference type="EMBL" id="QHT84185.1"/>
    </source>
</evidence>